<reference evidence="2" key="1">
    <citation type="journal article" date="2004" name="Nature">
        <title>Genome duplication in the teleost fish Tetraodon nigroviridis reveals the early vertebrate proto-karyotype.</title>
        <authorList>
            <person name="Jaillon O."/>
            <person name="Aury J.-M."/>
            <person name="Brunet F."/>
            <person name="Petit J.-L."/>
            <person name="Stange-Thomann N."/>
            <person name="Mauceli E."/>
            <person name="Bouneau L."/>
            <person name="Fischer C."/>
            <person name="Ozouf-Costaz C."/>
            <person name="Bernot A."/>
            <person name="Nicaud S."/>
            <person name="Jaffe D."/>
            <person name="Fisher S."/>
            <person name="Lutfalla G."/>
            <person name="Dossat C."/>
            <person name="Segurens B."/>
            <person name="Dasilva C."/>
            <person name="Salanoubat M."/>
            <person name="Levy M."/>
            <person name="Boudet N."/>
            <person name="Castellano S."/>
            <person name="Anthouard V."/>
            <person name="Jubin C."/>
            <person name="Castelli V."/>
            <person name="Katinka M."/>
            <person name="Vacherie B."/>
            <person name="Biemont C."/>
            <person name="Skalli Z."/>
            <person name="Cattolico L."/>
            <person name="Poulain J."/>
            <person name="De Berardinis V."/>
            <person name="Cruaud C."/>
            <person name="Duprat S."/>
            <person name="Brottier P."/>
            <person name="Coutanceau J.-P."/>
            <person name="Gouzy J."/>
            <person name="Parra G."/>
            <person name="Lardier G."/>
            <person name="Chapple C."/>
            <person name="McKernan K.J."/>
            <person name="McEwan P."/>
            <person name="Bosak S."/>
            <person name="Kellis M."/>
            <person name="Volff J.-N."/>
            <person name="Guigo R."/>
            <person name="Zody M.C."/>
            <person name="Mesirov J."/>
            <person name="Lindblad-Toh K."/>
            <person name="Birren B."/>
            <person name="Nusbaum C."/>
            <person name="Kahn D."/>
            <person name="Robinson-Rechavi M."/>
            <person name="Laudet V."/>
            <person name="Schachter V."/>
            <person name="Quetier F."/>
            <person name="Saurin W."/>
            <person name="Scarpelli C."/>
            <person name="Wincker P."/>
            <person name="Lander E.S."/>
            <person name="Weissenbach J."/>
            <person name="Roest Crollius H."/>
        </authorList>
    </citation>
    <scope>NUCLEOTIDE SEQUENCE [LARGE SCALE GENOMIC DNA]</scope>
</reference>
<evidence type="ECO:0000256" key="1">
    <source>
        <dbReference type="SAM" id="MobiDB-lite"/>
    </source>
</evidence>
<gene>
    <name evidence="2" type="ORF">GSTENG00029163001</name>
</gene>
<accession>Q4RTP5</accession>
<dbReference type="AlphaFoldDB" id="Q4RTP5"/>
<dbReference type="EMBL" id="CAAE01014997">
    <property type="protein sequence ID" value="CAG08237.1"/>
    <property type="molecule type" value="Genomic_DNA"/>
</dbReference>
<feature type="region of interest" description="Disordered" evidence="1">
    <location>
        <begin position="1"/>
        <end position="27"/>
    </location>
</feature>
<feature type="non-terminal residue" evidence="2">
    <location>
        <position position="1"/>
    </location>
</feature>
<name>Q4RTP5_TETNG</name>
<protein>
    <submittedName>
        <fullName evidence="2">(spotted green pufferfish) hypothetical protein</fullName>
    </submittedName>
</protein>
<proteinExistence type="predicted"/>
<comment type="caution">
    <text evidence="2">The sequence shown here is derived from an EMBL/GenBank/DDBJ whole genome shotgun (WGS) entry which is preliminary data.</text>
</comment>
<evidence type="ECO:0000313" key="2">
    <source>
        <dbReference type="EMBL" id="CAG08237.1"/>
    </source>
</evidence>
<organism evidence="2">
    <name type="scientific">Tetraodon nigroviridis</name>
    <name type="common">Spotted green pufferfish</name>
    <name type="synonym">Chelonodon nigroviridis</name>
    <dbReference type="NCBI Taxonomy" id="99883"/>
    <lineage>
        <taxon>Eukaryota</taxon>
        <taxon>Metazoa</taxon>
        <taxon>Chordata</taxon>
        <taxon>Craniata</taxon>
        <taxon>Vertebrata</taxon>
        <taxon>Euteleostomi</taxon>
        <taxon>Actinopterygii</taxon>
        <taxon>Neopterygii</taxon>
        <taxon>Teleostei</taxon>
        <taxon>Neoteleostei</taxon>
        <taxon>Acanthomorphata</taxon>
        <taxon>Eupercaria</taxon>
        <taxon>Tetraodontiformes</taxon>
        <taxon>Tetradontoidea</taxon>
        <taxon>Tetraodontidae</taxon>
        <taxon>Tetraodon</taxon>
    </lineage>
</organism>
<sequence>HNGPDVEDDDLYSGYNNYNPTFDFEVG</sequence>
<dbReference type="KEGG" id="tng:GSTEN00029163G001"/>
<reference evidence="2" key="2">
    <citation type="submission" date="2004-02" db="EMBL/GenBank/DDBJ databases">
        <authorList>
            <consortium name="Genoscope"/>
            <consortium name="Whitehead Institute Centre for Genome Research"/>
        </authorList>
    </citation>
    <scope>NUCLEOTIDE SEQUENCE</scope>
</reference>
<feature type="compositionally biased region" description="Acidic residues" evidence="1">
    <location>
        <begin position="1"/>
        <end position="11"/>
    </location>
</feature>